<dbReference type="PROSITE" id="PS50977">
    <property type="entry name" value="HTH_TETR_2"/>
    <property type="match status" value="1"/>
</dbReference>
<dbReference type="SUPFAM" id="SSF48498">
    <property type="entry name" value="Tetracyclin repressor-like, C-terminal domain"/>
    <property type="match status" value="1"/>
</dbReference>
<feature type="domain" description="HTH tetR-type" evidence="4">
    <location>
        <begin position="24"/>
        <end position="84"/>
    </location>
</feature>
<dbReference type="PANTHER" id="PTHR30328:SF54">
    <property type="entry name" value="HTH-TYPE TRANSCRIPTIONAL REPRESSOR SCO4008"/>
    <property type="match status" value="1"/>
</dbReference>
<dbReference type="InterPro" id="IPR001647">
    <property type="entry name" value="HTH_TetR"/>
</dbReference>
<dbReference type="Proteomes" id="UP000249590">
    <property type="component" value="Unassembled WGS sequence"/>
</dbReference>
<reference evidence="5 6" key="1">
    <citation type="submission" date="2018-05" db="EMBL/GenBank/DDBJ databases">
        <title>Acuticoccus sediminis sp. nov., isolated from deep-sea sediment of Indian Ocean.</title>
        <authorList>
            <person name="Liu X."/>
            <person name="Lai Q."/>
            <person name="Du Y."/>
            <person name="Sun F."/>
            <person name="Zhang X."/>
            <person name="Wang S."/>
            <person name="Shao Z."/>
        </authorList>
    </citation>
    <scope>NUCLEOTIDE SEQUENCE [LARGE SCALE GENOMIC DNA]</scope>
    <source>
        <strain evidence="5 6">PTG4-2</strain>
    </source>
</reference>
<dbReference type="InterPro" id="IPR009057">
    <property type="entry name" value="Homeodomain-like_sf"/>
</dbReference>
<dbReference type="InterPro" id="IPR036271">
    <property type="entry name" value="Tet_transcr_reg_TetR-rel_C_sf"/>
</dbReference>
<proteinExistence type="predicted"/>
<evidence type="ECO:0000259" key="4">
    <source>
        <dbReference type="PROSITE" id="PS50977"/>
    </source>
</evidence>
<keyword evidence="1 2" id="KW-0238">DNA-binding</keyword>
<feature type="region of interest" description="Disordered" evidence="3">
    <location>
        <begin position="1"/>
        <end position="23"/>
    </location>
</feature>
<comment type="caution">
    <text evidence="5">The sequence shown here is derived from an EMBL/GenBank/DDBJ whole genome shotgun (WGS) entry which is preliminary data.</text>
</comment>
<dbReference type="Pfam" id="PF00440">
    <property type="entry name" value="TetR_N"/>
    <property type="match status" value="1"/>
</dbReference>
<protein>
    <submittedName>
        <fullName evidence="5">TetR family transcriptional regulator</fullName>
    </submittedName>
</protein>
<dbReference type="GO" id="GO:0003677">
    <property type="term" value="F:DNA binding"/>
    <property type="evidence" value="ECO:0007669"/>
    <property type="project" value="UniProtKB-UniRule"/>
</dbReference>
<evidence type="ECO:0000313" key="5">
    <source>
        <dbReference type="EMBL" id="RAI02165.1"/>
    </source>
</evidence>
<evidence type="ECO:0000256" key="2">
    <source>
        <dbReference type="PROSITE-ProRule" id="PRU00335"/>
    </source>
</evidence>
<evidence type="ECO:0000313" key="6">
    <source>
        <dbReference type="Proteomes" id="UP000249590"/>
    </source>
</evidence>
<name>A0A8B2NQJ5_9HYPH</name>
<dbReference type="PANTHER" id="PTHR30328">
    <property type="entry name" value="TRANSCRIPTIONAL REPRESSOR"/>
    <property type="match status" value="1"/>
</dbReference>
<keyword evidence="6" id="KW-1185">Reference proteome</keyword>
<feature type="DNA-binding region" description="H-T-H motif" evidence="2">
    <location>
        <begin position="47"/>
        <end position="66"/>
    </location>
</feature>
<evidence type="ECO:0000256" key="3">
    <source>
        <dbReference type="SAM" id="MobiDB-lite"/>
    </source>
</evidence>
<dbReference type="Gene3D" id="1.10.357.10">
    <property type="entry name" value="Tetracycline Repressor, domain 2"/>
    <property type="match status" value="1"/>
</dbReference>
<feature type="region of interest" description="Disordered" evidence="3">
    <location>
        <begin position="230"/>
        <end position="252"/>
    </location>
</feature>
<accession>A0A8B2NQJ5</accession>
<dbReference type="AlphaFoldDB" id="A0A8B2NQJ5"/>
<feature type="compositionally biased region" description="Basic residues" evidence="3">
    <location>
        <begin position="242"/>
        <end position="252"/>
    </location>
</feature>
<evidence type="ECO:0000256" key="1">
    <source>
        <dbReference type="ARBA" id="ARBA00023125"/>
    </source>
</evidence>
<sequence length="252" mass="27584">MGHTDGAPEPPAPRRRRGPQRDAVATQARILEAARQEFAENGLQGARMEAIASRAGCNKALIHHYFQSKDALFAIVLEKNYEAIRTAERNLQLTSREPHEAMRELVGFSFDYVSEHPEFISLINEENLHGGVHVAHSGTARELNSPLVATIEEVLERGVAEGIFRAGVDPVQLYITIASISYFFIANRATLTAIFDLPKTDDVLAARRAHAIDVVLGYLRPDPVAALPGSPVEAVTPAPKRATAKRTRKPAP</sequence>
<dbReference type="OrthoDB" id="2356263at2"/>
<dbReference type="EMBL" id="QHHQ01000002">
    <property type="protein sequence ID" value="RAI02165.1"/>
    <property type="molecule type" value="Genomic_DNA"/>
</dbReference>
<dbReference type="InterPro" id="IPR050109">
    <property type="entry name" value="HTH-type_TetR-like_transc_reg"/>
</dbReference>
<dbReference type="SUPFAM" id="SSF46689">
    <property type="entry name" value="Homeodomain-like"/>
    <property type="match status" value="1"/>
</dbReference>
<dbReference type="RefSeq" id="WP_111345548.1">
    <property type="nucleotide sequence ID" value="NZ_QHHQ01000002.1"/>
</dbReference>
<organism evidence="5 6">
    <name type="scientific">Acuticoccus sediminis</name>
    <dbReference type="NCBI Taxonomy" id="2184697"/>
    <lineage>
        <taxon>Bacteria</taxon>
        <taxon>Pseudomonadati</taxon>
        <taxon>Pseudomonadota</taxon>
        <taxon>Alphaproteobacteria</taxon>
        <taxon>Hyphomicrobiales</taxon>
        <taxon>Amorphaceae</taxon>
        <taxon>Acuticoccus</taxon>
    </lineage>
</organism>
<gene>
    <name evidence="5" type="ORF">DLJ53_12425</name>
</gene>
<dbReference type="InterPro" id="IPR041474">
    <property type="entry name" value="NicS_C"/>
</dbReference>
<dbReference type="PRINTS" id="PR00455">
    <property type="entry name" value="HTHTETR"/>
</dbReference>
<dbReference type="Pfam" id="PF17938">
    <property type="entry name" value="TetR_C_29"/>
    <property type="match status" value="1"/>
</dbReference>